<feature type="region of interest" description="Disordered" evidence="9">
    <location>
        <begin position="83"/>
        <end position="150"/>
    </location>
</feature>
<accession>A0A7J6CG42</accession>
<dbReference type="PRINTS" id="PR00024">
    <property type="entry name" value="HOMEOBOX"/>
</dbReference>
<keyword evidence="4 7" id="KW-0371">Homeobox</keyword>
<feature type="domain" description="Homeobox" evidence="10">
    <location>
        <begin position="147"/>
        <end position="207"/>
    </location>
</feature>
<dbReference type="PROSITE" id="PS50071">
    <property type="entry name" value="HOMEOBOX_2"/>
    <property type="match status" value="1"/>
</dbReference>
<dbReference type="PANTHER" id="PTHR24340:SF17">
    <property type="entry name" value="NK1 TRANSCRIPTION FACTOR-RELATED PROTEIN 2"/>
    <property type="match status" value="1"/>
</dbReference>
<protein>
    <recommendedName>
        <fullName evidence="10">Homeobox domain-containing protein</fullName>
    </recommendedName>
</protein>
<comment type="caution">
    <text evidence="11">The sequence shown here is derived from an EMBL/GenBank/DDBJ whole genome shotgun (WGS) entry which is preliminary data.</text>
</comment>
<dbReference type="Gene3D" id="1.10.10.60">
    <property type="entry name" value="Homeodomain-like"/>
    <property type="match status" value="1"/>
</dbReference>
<proteinExistence type="inferred from homology"/>
<dbReference type="SMART" id="SM00389">
    <property type="entry name" value="HOX"/>
    <property type="match status" value="1"/>
</dbReference>
<evidence type="ECO:0000313" key="12">
    <source>
        <dbReference type="Proteomes" id="UP000579812"/>
    </source>
</evidence>
<dbReference type="GO" id="GO:0000978">
    <property type="term" value="F:RNA polymerase II cis-regulatory region sequence-specific DNA binding"/>
    <property type="evidence" value="ECO:0007669"/>
    <property type="project" value="TreeGrafter"/>
</dbReference>
<evidence type="ECO:0000313" key="11">
    <source>
        <dbReference type="EMBL" id="KAF4106054.1"/>
    </source>
</evidence>
<evidence type="ECO:0000256" key="7">
    <source>
        <dbReference type="PROSITE-ProRule" id="PRU00108"/>
    </source>
</evidence>
<feature type="region of interest" description="Disordered" evidence="9">
    <location>
        <begin position="206"/>
        <end position="226"/>
    </location>
</feature>
<dbReference type="PANTHER" id="PTHR24340">
    <property type="entry name" value="HOMEOBOX PROTEIN NKX"/>
    <property type="match status" value="1"/>
</dbReference>
<evidence type="ECO:0000256" key="5">
    <source>
        <dbReference type="ARBA" id="ARBA00023242"/>
    </source>
</evidence>
<keyword evidence="2" id="KW-0217">Developmental protein</keyword>
<organism evidence="11 12">
    <name type="scientific">Onychostoma macrolepis</name>
    <dbReference type="NCBI Taxonomy" id="369639"/>
    <lineage>
        <taxon>Eukaryota</taxon>
        <taxon>Metazoa</taxon>
        <taxon>Chordata</taxon>
        <taxon>Craniata</taxon>
        <taxon>Vertebrata</taxon>
        <taxon>Euteleostomi</taxon>
        <taxon>Actinopterygii</taxon>
        <taxon>Neopterygii</taxon>
        <taxon>Teleostei</taxon>
        <taxon>Ostariophysi</taxon>
        <taxon>Cypriniformes</taxon>
        <taxon>Cyprinidae</taxon>
        <taxon>Acrossocheilinae</taxon>
        <taxon>Onychostoma</taxon>
    </lineage>
</organism>
<evidence type="ECO:0000256" key="3">
    <source>
        <dbReference type="ARBA" id="ARBA00023125"/>
    </source>
</evidence>
<keyword evidence="12" id="KW-1185">Reference proteome</keyword>
<dbReference type="GO" id="GO:0000981">
    <property type="term" value="F:DNA-binding transcription factor activity, RNA polymerase II-specific"/>
    <property type="evidence" value="ECO:0007669"/>
    <property type="project" value="InterPro"/>
</dbReference>
<dbReference type="EMBL" id="JAAMOB010000013">
    <property type="protein sequence ID" value="KAF4106054.1"/>
    <property type="molecule type" value="Genomic_DNA"/>
</dbReference>
<evidence type="ECO:0000256" key="6">
    <source>
        <dbReference type="ARBA" id="ARBA00061009"/>
    </source>
</evidence>
<comment type="similarity">
    <text evidence="6">Belongs to the NK-1 homeobox family.</text>
</comment>
<feature type="compositionally biased region" description="Basic residues" evidence="9">
    <location>
        <begin position="137"/>
        <end position="150"/>
    </location>
</feature>
<evidence type="ECO:0000259" key="10">
    <source>
        <dbReference type="PROSITE" id="PS50071"/>
    </source>
</evidence>
<dbReference type="GO" id="GO:0005634">
    <property type="term" value="C:nucleus"/>
    <property type="evidence" value="ECO:0007669"/>
    <property type="project" value="UniProtKB-SubCell"/>
</dbReference>
<dbReference type="Proteomes" id="UP000579812">
    <property type="component" value="Unassembled WGS sequence"/>
</dbReference>
<dbReference type="InterPro" id="IPR009057">
    <property type="entry name" value="Homeodomain-like_sf"/>
</dbReference>
<dbReference type="InterPro" id="IPR017970">
    <property type="entry name" value="Homeobox_CS"/>
</dbReference>
<dbReference type="InterPro" id="IPR050394">
    <property type="entry name" value="Homeobox_NK-like"/>
</dbReference>
<evidence type="ECO:0000256" key="4">
    <source>
        <dbReference type="ARBA" id="ARBA00023155"/>
    </source>
</evidence>
<dbReference type="GO" id="GO:0030154">
    <property type="term" value="P:cell differentiation"/>
    <property type="evidence" value="ECO:0007669"/>
    <property type="project" value="TreeGrafter"/>
</dbReference>
<evidence type="ECO:0000256" key="1">
    <source>
        <dbReference type="ARBA" id="ARBA00004123"/>
    </source>
</evidence>
<dbReference type="InterPro" id="IPR020479">
    <property type="entry name" value="HD_metazoa"/>
</dbReference>
<feature type="compositionally biased region" description="Basic and acidic residues" evidence="9">
    <location>
        <begin position="83"/>
        <end position="95"/>
    </location>
</feature>
<name>A0A7J6CG42_9TELE</name>
<dbReference type="CDD" id="cd00086">
    <property type="entry name" value="homeodomain"/>
    <property type="match status" value="1"/>
</dbReference>
<dbReference type="PROSITE" id="PS00027">
    <property type="entry name" value="HOMEOBOX_1"/>
    <property type="match status" value="1"/>
</dbReference>
<evidence type="ECO:0000256" key="8">
    <source>
        <dbReference type="RuleBase" id="RU000682"/>
    </source>
</evidence>
<feature type="region of interest" description="Disordered" evidence="9">
    <location>
        <begin position="36"/>
        <end position="70"/>
    </location>
</feature>
<feature type="compositionally biased region" description="Polar residues" evidence="9">
    <location>
        <begin position="210"/>
        <end position="226"/>
    </location>
</feature>
<keyword evidence="5 7" id="KW-0539">Nucleus</keyword>
<gene>
    <name evidence="11" type="ORF">G5714_013716</name>
</gene>
<dbReference type="SUPFAM" id="SSF46689">
    <property type="entry name" value="Homeodomain-like"/>
    <property type="match status" value="1"/>
</dbReference>
<evidence type="ECO:0000256" key="2">
    <source>
        <dbReference type="ARBA" id="ARBA00022473"/>
    </source>
</evidence>
<feature type="DNA-binding region" description="Homeobox" evidence="7">
    <location>
        <begin position="149"/>
        <end position="208"/>
    </location>
</feature>
<comment type="subcellular location">
    <subcellularLocation>
        <location evidence="1 7 8">Nucleus</location>
    </subcellularLocation>
</comment>
<evidence type="ECO:0000256" key="9">
    <source>
        <dbReference type="SAM" id="MobiDB-lite"/>
    </source>
</evidence>
<dbReference type="InterPro" id="IPR001356">
    <property type="entry name" value="HD"/>
</dbReference>
<sequence>MLEYQESGVKTTSGHRISFSIIDILDPKKFTSKKTHAVLEKERTSSSENTEFGSLEEQRNGKETPGHEESLSICKNIGDRSTHDHQSCVRLHPPDPDVDLDSSTSLRNLRSGFSPCEEPDEAGEERVTPAPDDLSRQRRRRSDHSCAKPRRARTAFTYEQLVALENKFRATRYLSVCERLNLALSLSLTETQVKIWFQNRRTKWKKQNPGAESSLQPGTNVSPTCGSTSALHPPFSTGNVIFHSGPVHLASSGGLLHPFLPDGFLQPAFFPPHL</sequence>
<keyword evidence="3 7" id="KW-0238">DNA-binding</keyword>
<reference evidence="11 12" key="1">
    <citation type="submission" date="2020-04" db="EMBL/GenBank/DDBJ databases">
        <title>Chromosome-level genome assembly of a cyprinid fish Onychostoma macrolepis by integration of Nanopore Sequencing, Bionano and Hi-C technology.</title>
        <authorList>
            <person name="Wang D."/>
        </authorList>
    </citation>
    <scope>NUCLEOTIDE SEQUENCE [LARGE SCALE GENOMIC DNA]</scope>
    <source>
        <strain evidence="11">SWU-2019</strain>
        <tissue evidence="11">Muscle</tissue>
    </source>
</reference>
<dbReference type="Pfam" id="PF00046">
    <property type="entry name" value="Homeodomain"/>
    <property type="match status" value="1"/>
</dbReference>
<dbReference type="FunFam" id="1.10.10.60:FF:000315">
    <property type="entry name" value="NK1 homeobox 2"/>
    <property type="match status" value="1"/>
</dbReference>
<feature type="compositionally biased region" description="Basic and acidic residues" evidence="9">
    <location>
        <begin position="56"/>
        <end position="70"/>
    </location>
</feature>
<dbReference type="AlphaFoldDB" id="A0A7J6CG42"/>